<dbReference type="Proteomes" id="UP000245252">
    <property type="component" value="Unassembled WGS sequence"/>
</dbReference>
<dbReference type="Gene3D" id="1.10.630.10">
    <property type="entry name" value="Cytochrome P450"/>
    <property type="match status" value="1"/>
</dbReference>
<evidence type="ECO:0000256" key="3">
    <source>
        <dbReference type="RuleBase" id="RU000461"/>
    </source>
</evidence>
<comment type="similarity">
    <text evidence="2 3">Belongs to the cytochrome P450 family.</text>
</comment>
<keyword evidence="3" id="KW-0349">Heme</keyword>
<evidence type="ECO:0008006" key="6">
    <source>
        <dbReference type="Google" id="ProtNLM"/>
    </source>
</evidence>
<dbReference type="GO" id="GO:0005506">
    <property type="term" value="F:iron ion binding"/>
    <property type="evidence" value="ECO:0007669"/>
    <property type="project" value="InterPro"/>
</dbReference>
<protein>
    <recommendedName>
        <fullName evidence="6">Cytochrome P450</fullName>
    </recommendedName>
</protein>
<dbReference type="GO" id="GO:0004497">
    <property type="term" value="F:monooxygenase activity"/>
    <property type="evidence" value="ECO:0007669"/>
    <property type="project" value="UniProtKB-KW"/>
</dbReference>
<organism evidence="4 5">
    <name type="scientific">Metarhizobium album</name>
    <dbReference type="NCBI Taxonomy" id="2182425"/>
    <lineage>
        <taxon>Bacteria</taxon>
        <taxon>Pseudomonadati</taxon>
        <taxon>Pseudomonadota</taxon>
        <taxon>Alphaproteobacteria</taxon>
        <taxon>Hyphomicrobiales</taxon>
        <taxon>Rhizobiaceae</taxon>
        <taxon>Metarhizobium</taxon>
    </lineage>
</organism>
<name>A0A2U2DNN1_9HYPH</name>
<dbReference type="Pfam" id="PF00067">
    <property type="entry name" value="p450"/>
    <property type="match status" value="1"/>
</dbReference>
<evidence type="ECO:0000256" key="1">
    <source>
        <dbReference type="ARBA" id="ARBA00001971"/>
    </source>
</evidence>
<proteinExistence type="inferred from homology"/>
<dbReference type="InterPro" id="IPR036396">
    <property type="entry name" value="Cyt_P450_sf"/>
</dbReference>
<dbReference type="PANTHER" id="PTHR46696">
    <property type="entry name" value="P450, PUTATIVE (EUROFUNG)-RELATED"/>
    <property type="match status" value="1"/>
</dbReference>
<dbReference type="GO" id="GO:0016705">
    <property type="term" value="F:oxidoreductase activity, acting on paired donors, with incorporation or reduction of molecular oxygen"/>
    <property type="evidence" value="ECO:0007669"/>
    <property type="project" value="InterPro"/>
</dbReference>
<dbReference type="InterPro" id="IPR002397">
    <property type="entry name" value="Cyt_P450_B"/>
</dbReference>
<sequence>MQQRGRAMPTHLDIRSFPTTSDFGFSGGRDNFRAFCRRVFSAKEPRFLRTPENQLVVFRHADLMLFGTAPEVGNLPIGRMYPNRFKEGASPERPPGWEIGEVIASQVFTFNPPLHGPARRMLLNWLGPKQVGQMEELARTVTRHVISRIRDGETVDLVETVAEAVVVGFWSRLLHLTDEESITIGRCAHDMTRLFHANRSQEDLRILDQAFAEYARLLDLAAMRGLEKGDPAMLEIAAKLKELDFPDDPYEVGLVPKSVGAVLAGNLVDGFHTAALAAANTFHALLHNPEAMATVRQAPETLPRAIVEALRLEPPVLSLGRYVLRDFHFDGHVLPAGTRVTMVWAAGNHDPSVFPEPERFDMSRPQTGLTTFGTGIHICPGRYAGVMLTRVMLEEFAAQDIEIDHAEMPAEWIPDHVMNQLRVFPARISLCEKDR</sequence>
<keyword evidence="3" id="KW-0479">Metal-binding</keyword>
<gene>
    <name evidence="4" type="ORF">DEM27_18435</name>
</gene>
<comment type="caution">
    <text evidence="4">The sequence shown here is derived from an EMBL/GenBank/DDBJ whole genome shotgun (WGS) entry which is preliminary data.</text>
</comment>
<dbReference type="InterPro" id="IPR001128">
    <property type="entry name" value="Cyt_P450"/>
</dbReference>
<dbReference type="EMBL" id="QFBC01000008">
    <property type="protein sequence ID" value="PWE54915.1"/>
    <property type="molecule type" value="Genomic_DNA"/>
</dbReference>
<dbReference type="PRINTS" id="PR00359">
    <property type="entry name" value="BP450"/>
</dbReference>
<dbReference type="PANTHER" id="PTHR46696:SF1">
    <property type="entry name" value="CYTOCHROME P450 YJIB-RELATED"/>
    <property type="match status" value="1"/>
</dbReference>
<keyword evidence="3" id="KW-0560">Oxidoreductase</keyword>
<accession>A0A2U2DNN1</accession>
<keyword evidence="3" id="KW-0408">Iron</keyword>
<keyword evidence="5" id="KW-1185">Reference proteome</keyword>
<reference evidence="4 5" key="1">
    <citation type="submission" date="2018-05" db="EMBL/GenBank/DDBJ databases">
        <title>The draft genome of strain NS-104.</title>
        <authorList>
            <person name="Hang P."/>
            <person name="Jiang J."/>
        </authorList>
    </citation>
    <scope>NUCLEOTIDE SEQUENCE [LARGE SCALE GENOMIC DNA]</scope>
    <source>
        <strain evidence="4 5">NS-104</strain>
    </source>
</reference>
<dbReference type="InterPro" id="IPR017972">
    <property type="entry name" value="Cyt_P450_CS"/>
</dbReference>
<comment type="cofactor">
    <cofactor evidence="1">
        <name>heme</name>
        <dbReference type="ChEBI" id="CHEBI:30413"/>
    </cofactor>
</comment>
<keyword evidence="3" id="KW-0503">Monooxygenase</keyword>
<evidence type="ECO:0000313" key="4">
    <source>
        <dbReference type="EMBL" id="PWE54915.1"/>
    </source>
</evidence>
<dbReference type="AlphaFoldDB" id="A0A2U2DNN1"/>
<evidence type="ECO:0000313" key="5">
    <source>
        <dbReference type="Proteomes" id="UP000245252"/>
    </source>
</evidence>
<evidence type="ECO:0000256" key="2">
    <source>
        <dbReference type="ARBA" id="ARBA00010617"/>
    </source>
</evidence>
<dbReference type="SUPFAM" id="SSF48264">
    <property type="entry name" value="Cytochrome P450"/>
    <property type="match status" value="1"/>
</dbReference>
<dbReference type="PROSITE" id="PS00086">
    <property type="entry name" value="CYTOCHROME_P450"/>
    <property type="match status" value="1"/>
</dbReference>
<dbReference type="GO" id="GO:0020037">
    <property type="term" value="F:heme binding"/>
    <property type="evidence" value="ECO:0007669"/>
    <property type="project" value="InterPro"/>
</dbReference>